<protein>
    <recommendedName>
        <fullName evidence="4">Protein kinase domain-containing protein</fullName>
    </recommendedName>
</protein>
<feature type="region of interest" description="Disordered" evidence="1">
    <location>
        <begin position="1"/>
        <end position="22"/>
    </location>
</feature>
<accession>A0A2T2N0D9</accession>
<sequence>MEQERRITIFPTSTNGRKREKGGVIDLRLPEQAALTTHIDEPLPKPLPRLLPRPSSKPPATKLSLRQGDPQIKYVFRCMMRISEDYFACLAEDRENNQPVCIKRSDYQVEHEVVQIKRHTHLLNIHDCYKLGNSKFTIYDPPGTRLDKIATVESIELSHIQVLSKELLKGLRAVHDSGYEFTAIEITDVSVSCQGRVKIAYDHGRNLKAGSEQTITAFRKLLLQFVDSIATPPKWIDRVRGYVDDACQKTLHELQQVWIIGNSGGNILTRSG</sequence>
<reference evidence="2 3" key="1">
    <citation type="journal article" date="2018" name="Front. Microbiol.">
        <title>Genome-Wide Analysis of Corynespora cassiicola Leaf Fall Disease Putative Effectors.</title>
        <authorList>
            <person name="Lopez D."/>
            <person name="Ribeiro S."/>
            <person name="Label P."/>
            <person name="Fumanal B."/>
            <person name="Venisse J.S."/>
            <person name="Kohler A."/>
            <person name="de Oliveira R.R."/>
            <person name="Labutti K."/>
            <person name="Lipzen A."/>
            <person name="Lail K."/>
            <person name="Bauer D."/>
            <person name="Ohm R.A."/>
            <person name="Barry K.W."/>
            <person name="Spatafora J."/>
            <person name="Grigoriev I.V."/>
            <person name="Martin F.M."/>
            <person name="Pujade-Renaud V."/>
        </authorList>
    </citation>
    <scope>NUCLEOTIDE SEQUENCE [LARGE SCALE GENOMIC DNA]</scope>
    <source>
        <strain evidence="2 3">Philippines</strain>
    </source>
</reference>
<feature type="region of interest" description="Disordered" evidence="1">
    <location>
        <begin position="37"/>
        <end position="64"/>
    </location>
</feature>
<dbReference type="AlphaFoldDB" id="A0A2T2N0D9"/>
<proteinExistence type="predicted"/>
<keyword evidence="3" id="KW-1185">Reference proteome</keyword>
<dbReference type="Proteomes" id="UP000240883">
    <property type="component" value="Unassembled WGS sequence"/>
</dbReference>
<dbReference type="SUPFAM" id="SSF56112">
    <property type="entry name" value="Protein kinase-like (PK-like)"/>
    <property type="match status" value="1"/>
</dbReference>
<feature type="compositionally biased region" description="Pro residues" evidence="1">
    <location>
        <begin position="44"/>
        <end position="57"/>
    </location>
</feature>
<evidence type="ECO:0000313" key="2">
    <source>
        <dbReference type="EMBL" id="PSN58903.1"/>
    </source>
</evidence>
<evidence type="ECO:0008006" key="4">
    <source>
        <dbReference type="Google" id="ProtNLM"/>
    </source>
</evidence>
<evidence type="ECO:0000256" key="1">
    <source>
        <dbReference type="SAM" id="MobiDB-lite"/>
    </source>
</evidence>
<dbReference type="OrthoDB" id="3687865at2759"/>
<evidence type="ECO:0000313" key="3">
    <source>
        <dbReference type="Proteomes" id="UP000240883"/>
    </source>
</evidence>
<dbReference type="InterPro" id="IPR011009">
    <property type="entry name" value="Kinase-like_dom_sf"/>
</dbReference>
<gene>
    <name evidence="2" type="ORF">BS50DRAFT_595073</name>
</gene>
<name>A0A2T2N0D9_CORCC</name>
<dbReference type="EMBL" id="KZ678180">
    <property type="protein sequence ID" value="PSN58903.1"/>
    <property type="molecule type" value="Genomic_DNA"/>
</dbReference>
<organism evidence="2 3">
    <name type="scientific">Corynespora cassiicola Philippines</name>
    <dbReference type="NCBI Taxonomy" id="1448308"/>
    <lineage>
        <taxon>Eukaryota</taxon>
        <taxon>Fungi</taxon>
        <taxon>Dikarya</taxon>
        <taxon>Ascomycota</taxon>
        <taxon>Pezizomycotina</taxon>
        <taxon>Dothideomycetes</taxon>
        <taxon>Pleosporomycetidae</taxon>
        <taxon>Pleosporales</taxon>
        <taxon>Corynesporascaceae</taxon>
        <taxon>Corynespora</taxon>
    </lineage>
</organism>